<reference evidence="1" key="1">
    <citation type="submission" date="2021-01" db="EMBL/GenBank/DDBJ databases">
        <authorList>
            <person name="Corre E."/>
            <person name="Pelletier E."/>
            <person name="Niang G."/>
            <person name="Scheremetjew M."/>
            <person name="Finn R."/>
            <person name="Kale V."/>
            <person name="Holt S."/>
            <person name="Cochrane G."/>
            <person name="Meng A."/>
            <person name="Brown T."/>
            <person name="Cohen L."/>
        </authorList>
    </citation>
    <scope>NUCLEOTIDE SEQUENCE</scope>
    <source>
        <strain evidence="1">CCMP281</strain>
    </source>
</reference>
<dbReference type="EMBL" id="HBHX01072362">
    <property type="protein sequence ID" value="CAE0153469.1"/>
    <property type="molecule type" value="Transcribed_RNA"/>
</dbReference>
<proteinExistence type="predicted"/>
<organism evidence="1">
    <name type="scientific">Haptolina ericina</name>
    <dbReference type="NCBI Taxonomy" id="156174"/>
    <lineage>
        <taxon>Eukaryota</taxon>
        <taxon>Haptista</taxon>
        <taxon>Haptophyta</taxon>
        <taxon>Prymnesiophyceae</taxon>
        <taxon>Prymnesiales</taxon>
        <taxon>Prymnesiaceae</taxon>
        <taxon>Haptolina</taxon>
    </lineage>
</organism>
<dbReference type="Gene3D" id="2.130.10.10">
    <property type="entry name" value="YVTN repeat-like/Quinoprotein amine dehydrogenase"/>
    <property type="match status" value="1"/>
</dbReference>
<evidence type="ECO:0000313" key="1">
    <source>
        <dbReference type="EMBL" id="CAE0153469.1"/>
    </source>
</evidence>
<protein>
    <recommendedName>
        <fullName evidence="2">Anaphase-promoting complex subunit 4 WD40 domain-containing protein</fullName>
    </recommendedName>
</protein>
<gene>
    <name evidence="1" type="ORF">HERI1096_LOCUS40033</name>
</gene>
<accession>A0A7S3C3X9</accession>
<sequence>MSDPPPIDLPKIGSLNLGAVRKERAVEQLSLAGDHELETGEIMESPRAASEQVLMTPRTAVGQPEGQGILRGQFSSDPGQHGAGDVCICSSGATHASMGSNGQLFMWDASSGEKTGATTLALPPGLSKTDKKLAEALDRAPTWMGFDNSGSMLGVLRPAVGLWVCTKDERGINSFLLASGGDTSRFSWLEFSTSVRGLLAVGTSAGRIWLYSQKSGKLTMQADGRHPGGTMVQINCGDWLGDGRLAVASHRRLKVSMPMTDGGDWSTFSKFYIGKMIQKIPLGSVNDKNRGGYDTTPRFVAVSKGSPPYIALSLGDKVVTVMDYSGLYKEEGFFIPLDYGQIIGMTWTTEEVLIVGLSNGYIVTISAPLLMRQRKNQAANVDGRKDSNAGPNSSARAMTTTRIFQHYLAALCDIDGAPAALGDTSVKMLQIDMQKWGSEGYLSIPADVAIQGFTMSIGVSLKSLVCRRNTSQGDSAPANVFVSTTNGLVHGFSLPGGGAASWGA</sequence>
<dbReference type="AlphaFoldDB" id="A0A7S3C3X9"/>
<name>A0A7S3C3X9_9EUKA</name>
<dbReference type="InterPro" id="IPR015943">
    <property type="entry name" value="WD40/YVTN_repeat-like_dom_sf"/>
</dbReference>
<dbReference type="SUPFAM" id="SSF101898">
    <property type="entry name" value="NHL repeat"/>
    <property type="match status" value="1"/>
</dbReference>
<evidence type="ECO:0008006" key="2">
    <source>
        <dbReference type="Google" id="ProtNLM"/>
    </source>
</evidence>